<keyword evidence="2" id="KW-1185">Reference proteome</keyword>
<name>A0AAV2QNA3_MEGNR</name>
<accession>A0AAV2QNA3</accession>
<reference evidence="1 2" key="1">
    <citation type="submission" date="2024-05" db="EMBL/GenBank/DDBJ databases">
        <authorList>
            <person name="Wallberg A."/>
        </authorList>
    </citation>
    <scope>NUCLEOTIDE SEQUENCE [LARGE SCALE GENOMIC DNA]</scope>
</reference>
<sequence length="431" mass="47267">MEYINLNASKLAYEYLQESTSSLTSEELNSTFQKAIAAPALANAALLAANGCTTTFISVVSALYMSNDLPIPDFSELKNISHFQMEHKANTSCCGVHNKTNDLGSSQDTVDFTGINEELKVFNSNFYTITETSPPDWEDWFDEDNHSNMSFRPPKNGSLSSGISVNSLASASSSTDVSTTSCNVSMINPPTNSLRHSLSSGISLASFSSSNESLDIPNVSQSSKLPFSSTPLPSELRAALSPRKLALAHSLNSERKRHSMSPKKAMPQFKDLDSLHRHILSLKMVEASKFRYSNCNLLSLSPKKPLTPFTTPSDVPRYLKSSKVPVSLTPLSINMESNSLTQESFKSTNSRTFDSTPIFLPSINHTSFASPSSFRSGTFDLTTDTSTSPWVVIGGNGAIDPDINITKDLKKETFEDAAKKMWQRCRRTQLF</sequence>
<evidence type="ECO:0000313" key="2">
    <source>
        <dbReference type="Proteomes" id="UP001497623"/>
    </source>
</evidence>
<dbReference type="AlphaFoldDB" id="A0AAV2QNA3"/>
<organism evidence="1 2">
    <name type="scientific">Meganyctiphanes norvegica</name>
    <name type="common">Northern krill</name>
    <name type="synonym">Thysanopoda norvegica</name>
    <dbReference type="NCBI Taxonomy" id="48144"/>
    <lineage>
        <taxon>Eukaryota</taxon>
        <taxon>Metazoa</taxon>
        <taxon>Ecdysozoa</taxon>
        <taxon>Arthropoda</taxon>
        <taxon>Crustacea</taxon>
        <taxon>Multicrustacea</taxon>
        <taxon>Malacostraca</taxon>
        <taxon>Eumalacostraca</taxon>
        <taxon>Eucarida</taxon>
        <taxon>Euphausiacea</taxon>
        <taxon>Euphausiidae</taxon>
        <taxon>Meganyctiphanes</taxon>
    </lineage>
</organism>
<protein>
    <submittedName>
        <fullName evidence="1">Uncharacterized protein</fullName>
    </submittedName>
</protein>
<comment type="caution">
    <text evidence="1">The sequence shown here is derived from an EMBL/GenBank/DDBJ whole genome shotgun (WGS) entry which is preliminary data.</text>
</comment>
<gene>
    <name evidence="1" type="ORF">MNOR_LOCUS15185</name>
</gene>
<evidence type="ECO:0000313" key="1">
    <source>
        <dbReference type="EMBL" id="CAL4094597.1"/>
    </source>
</evidence>
<proteinExistence type="predicted"/>
<dbReference type="EMBL" id="CAXKWB010009391">
    <property type="protein sequence ID" value="CAL4094597.1"/>
    <property type="molecule type" value="Genomic_DNA"/>
</dbReference>
<dbReference type="Proteomes" id="UP001497623">
    <property type="component" value="Unassembled WGS sequence"/>
</dbReference>